<dbReference type="GO" id="GO:0005829">
    <property type="term" value="C:cytosol"/>
    <property type="evidence" value="ECO:0007669"/>
    <property type="project" value="TreeGrafter"/>
</dbReference>
<comment type="catalytic activity">
    <reaction evidence="10">
        <text>D-fructose + ATP = D-fructose 6-phosphate + ADP + H(+)</text>
        <dbReference type="Rhea" id="RHEA:16125"/>
        <dbReference type="ChEBI" id="CHEBI:15378"/>
        <dbReference type="ChEBI" id="CHEBI:30616"/>
        <dbReference type="ChEBI" id="CHEBI:37721"/>
        <dbReference type="ChEBI" id="CHEBI:61527"/>
        <dbReference type="ChEBI" id="CHEBI:456216"/>
        <dbReference type="EC" id="2.7.1.1"/>
    </reaction>
    <physiologicalReaction direction="left-to-right" evidence="10">
        <dbReference type="Rhea" id="RHEA:16126"/>
    </physiologicalReaction>
</comment>
<feature type="domain" description="Hexokinase C-terminal" evidence="13">
    <location>
        <begin position="247"/>
        <end position="487"/>
    </location>
</feature>
<evidence type="ECO:0000313" key="14">
    <source>
        <dbReference type="EMBL" id="CAI9782560.1"/>
    </source>
</evidence>
<keyword evidence="4 11" id="KW-0808">Transferase</keyword>
<dbReference type="Proteomes" id="UP000834106">
    <property type="component" value="Chromosome 19"/>
</dbReference>
<dbReference type="PANTHER" id="PTHR19443">
    <property type="entry name" value="HEXOKINASE"/>
    <property type="match status" value="1"/>
</dbReference>
<accession>A0AAD2ECC2</accession>
<keyword evidence="5 11" id="KW-0547">Nucleotide-binding</keyword>
<protein>
    <recommendedName>
        <fullName evidence="11">Phosphotransferase</fullName>
        <ecNumber evidence="11">2.7.1.-</ecNumber>
    </recommendedName>
</protein>
<evidence type="ECO:0000259" key="13">
    <source>
        <dbReference type="Pfam" id="PF03727"/>
    </source>
</evidence>
<keyword evidence="15" id="KW-1185">Reference proteome</keyword>
<gene>
    <name evidence="14" type="ORF">FPE_LOCUS29990</name>
</gene>
<feature type="domain" description="Hexokinase N-terminal" evidence="12">
    <location>
        <begin position="41"/>
        <end position="240"/>
    </location>
</feature>
<dbReference type="GO" id="GO:0005536">
    <property type="term" value="F:D-glucose binding"/>
    <property type="evidence" value="ECO:0007669"/>
    <property type="project" value="InterPro"/>
</dbReference>
<organism evidence="14 15">
    <name type="scientific">Fraxinus pennsylvanica</name>
    <dbReference type="NCBI Taxonomy" id="56036"/>
    <lineage>
        <taxon>Eukaryota</taxon>
        <taxon>Viridiplantae</taxon>
        <taxon>Streptophyta</taxon>
        <taxon>Embryophyta</taxon>
        <taxon>Tracheophyta</taxon>
        <taxon>Spermatophyta</taxon>
        <taxon>Magnoliopsida</taxon>
        <taxon>eudicotyledons</taxon>
        <taxon>Gunneridae</taxon>
        <taxon>Pentapetalae</taxon>
        <taxon>asterids</taxon>
        <taxon>lamiids</taxon>
        <taxon>Lamiales</taxon>
        <taxon>Oleaceae</taxon>
        <taxon>Oleeae</taxon>
        <taxon>Fraxinus</taxon>
    </lineage>
</organism>
<evidence type="ECO:0000256" key="2">
    <source>
        <dbReference type="ARBA" id="ARBA00005028"/>
    </source>
</evidence>
<dbReference type="GO" id="GO:0005524">
    <property type="term" value="F:ATP binding"/>
    <property type="evidence" value="ECO:0007669"/>
    <property type="project" value="UniProtKB-UniRule"/>
</dbReference>
<evidence type="ECO:0000256" key="6">
    <source>
        <dbReference type="ARBA" id="ARBA00022777"/>
    </source>
</evidence>
<dbReference type="FunFam" id="3.30.420.40:FF:000034">
    <property type="entry name" value="Phosphotransferase"/>
    <property type="match status" value="1"/>
</dbReference>
<dbReference type="PANTHER" id="PTHR19443:SF16">
    <property type="entry name" value="HEXOKINASE TYPE 1-RELATED"/>
    <property type="match status" value="1"/>
</dbReference>
<dbReference type="GO" id="GO:0005739">
    <property type="term" value="C:mitochondrion"/>
    <property type="evidence" value="ECO:0007669"/>
    <property type="project" value="UniProtKB-ARBA"/>
</dbReference>
<comment type="pathway">
    <text evidence="2">Carbohydrate metabolism; hexose metabolism.</text>
</comment>
<dbReference type="EC" id="2.7.1.-" evidence="11"/>
<name>A0AAD2ECC2_9LAMI</name>
<evidence type="ECO:0000313" key="15">
    <source>
        <dbReference type="Proteomes" id="UP000834106"/>
    </source>
</evidence>
<evidence type="ECO:0000256" key="7">
    <source>
        <dbReference type="ARBA" id="ARBA00022840"/>
    </source>
</evidence>
<evidence type="ECO:0000256" key="9">
    <source>
        <dbReference type="ARBA" id="ARBA00044613"/>
    </source>
</evidence>
<evidence type="ECO:0000256" key="1">
    <source>
        <dbReference type="ARBA" id="ARBA00004888"/>
    </source>
</evidence>
<dbReference type="Gene3D" id="3.40.367.20">
    <property type="match status" value="1"/>
</dbReference>
<proteinExistence type="inferred from homology"/>
<dbReference type="InterPro" id="IPR022672">
    <property type="entry name" value="Hexokinase_N"/>
</dbReference>
<keyword evidence="8 11" id="KW-0324">Glycolysis</keyword>
<dbReference type="GO" id="GO:0006006">
    <property type="term" value="P:glucose metabolic process"/>
    <property type="evidence" value="ECO:0007669"/>
    <property type="project" value="TreeGrafter"/>
</dbReference>
<evidence type="ECO:0000259" key="12">
    <source>
        <dbReference type="Pfam" id="PF00349"/>
    </source>
</evidence>
<keyword evidence="7 11" id="KW-0067">ATP-binding</keyword>
<dbReference type="GO" id="GO:0001678">
    <property type="term" value="P:intracellular glucose homeostasis"/>
    <property type="evidence" value="ECO:0007669"/>
    <property type="project" value="InterPro"/>
</dbReference>
<dbReference type="InterPro" id="IPR043129">
    <property type="entry name" value="ATPase_NBD"/>
</dbReference>
<dbReference type="InterPro" id="IPR022673">
    <property type="entry name" value="Hexokinase_C"/>
</dbReference>
<dbReference type="Gene3D" id="3.30.420.40">
    <property type="match status" value="1"/>
</dbReference>
<dbReference type="SUPFAM" id="SSF53067">
    <property type="entry name" value="Actin-like ATPase domain"/>
    <property type="match status" value="2"/>
</dbReference>
<reference evidence="14" key="1">
    <citation type="submission" date="2023-05" db="EMBL/GenBank/DDBJ databases">
        <authorList>
            <person name="Huff M."/>
        </authorList>
    </citation>
    <scope>NUCLEOTIDE SEQUENCE</scope>
</reference>
<comment type="pathway">
    <text evidence="1">Carbohydrate degradation; glycolysis; D-glyceraldehyde 3-phosphate and glycerone phosphate from D-glucose: step 1/4.</text>
</comment>
<dbReference type="Pfam" id="PF00349">
    <property type="entry name" value="Hexokinase_1"/>
    <property type="match status" value="1"/>
</dbReference>
<dbReference type="FunFam" id="3.40.367.20:FF:000003">
    <property type="entry name" value="Phosphotransferase"/>
    <property type="match status" value="1"/>
</dbReference>
<dbReference type="GO" id="GO:0008865">
    <property type="term" value="F:fructokinase activity"/>
    <property type="evidence" value="ECO:0007669"/>
    <property type="project" value="TreeGrafter"/>
</dbReference>
<dbReference type="PRINTS" id="PR00475">
    <property type="entry name" value="HEXOKINASE"/>
</dbReference>
<dbReference type="GO" id="GO:0006096">
    <property type="term" value="P:glycolytic process"/>
    <property type="evidence" value="ECO:0007669"/>
    <property type="project" value="UniProtKB-KW"/>
</dbReference>
<evidence type="ECO:0000256" key="5">
    <source>
        <dbReference type="ARBA" id="ARBA00022741"/>
    </source>
</evidence>
<evidence type="ECO:0000256" key="8">
    <source>
        <dbReference type="ARBA" id="ARBA00023152"/>
    </source>
</evidence>
<dbReference type="Pfam" id="PF03727">
    <property type="entry name" value="Hexokinase_2"/>
    <property type="match status" value="1"/>
</dbReference>
<evidence type="ECO:0000256" key="3">
    <source>
        <dbReference type="ARBA" id="ARBA00009225"/>
    </source>
</evidence>
<dbReference type="GO" id="GO:0004340">
    <property type="term" value="F:glucokinase activity"/>
    <property type="evidence" value="ECO:0007669"/>
    <property type="project" value="TreeGrafter"/>
</dbReference>
<keyword evidence="6 11" id="KW-0418">Kinase</keyword>
<evidence type="ECO:0000256" key="4">
    <source>
        <dbReference type="ARBA" id="ARBA00022679"/>
    </source>
</evidence>
<comment type="similarity">
    <text evidence="3 11">Belongs to the hexokinase family.</text>
</comment>
<dbReference type="EMBL" id="OU503054">
    <property type="protein sequence ID" value="CAI9782560.1"/>
    <property type="molecule type" value="Genomic_DNA"/>
</dbReference>
<dbReference type="InterPro" id="IPR001312">
    <property type="entry name" value="Hexokinase"/>
</dbReference>
<sequence>MGKVVVAAAVVCTAAVCAAAVLVMRHRMKSSGRWAKAEAILRELEEKCGTPTGKLRQVADAMTVEMHAGLASEGGSKLKMLISYVDNLPTGDEEGVFYALDLGGTNFRALRVQLGGEERRVIKREYEERSIPPHLMVGSSHELFDFIAAALAKFVATESEDFVLQPGRQRELGFTFSFPVRQISLASGILIKWTKGFLIEDAIGQDIVKELTKAMERVGLDMHVTALVNDTVGTLARGRYNNPDVIAAVILGTGTNAAYVERANAIPKWQGLLPKSEEMVINMEWGNFQSSHIPLTEYDQSLDAESLNPGEQIFEKIISGMYLGEIVRRVLCRMAEEASFFGDDIPPKLRNPFILRTPDIAAMHHDTSADLKVVGSKLKDILEIPNSSLKMRKMIVEICDVVATRGARLAAAGILGILKKLGRDTVKEGGKQRSVIASDGGLFEHYSEFRNCLMNTLKELLGEEVSESITVELSNDGSGIGAALIAASHSQYLEIEES</sequence>
<dbReference type="AlphaFoldDB" id="A0AAD2ECC2"/>
<comment type="catalytic activity">
    <reaction evidence="9">
        <text>a D-hexose + ATP = a D-hexose 6-phosphate + ADP + H(+)</text>
        <dbReference type="Rhea" id="RHEA:22740"/>
        <dbReference type="ChEBI" id="CHEBI:4194"/>
        <dbReference type="ChEBI" id="CHEBI:15378"/>
        <dbReference type="ChEBI" id="CHEBI:30616"/>
        <dbReference type="ChEBI" id="CHEBI:229467"/>
        <dbReference type="ChEBI" id="CHEBI:456216"/>
        <dbReference type="EC" id="2.7.1.1"/>
    </reaction>
    <physiologicalReaction direction="left-to-right" evidence="9">
        <dbReference type="Rhea" id="RHEA:22741"/>
    </physiologicalReaction>
</comment>
<evidence type="ECO:0000256" key="11">
    <source>
        <dbReference type="RuleBase" id="RU362007"/>
    </source>
</evidence>
<evidence type="ECO:0000256" key="10">
    <source>
        <dbReference type="ARBA" id="ARBA00047905"/>
    </source>
</evidence>
<dbReference type="CDD" id="cd24020">
    <property type="entry name" value="ASKHA_NBD_HK_plant"/>
    <property type="match status" value="1"/>
</dbReference>